<dbReference type="Proteomes" id="UP000807353">
    <property type="component" value="Unassembled WGS sequence"/>
</dbReference>
<accession>A0A9P5YCY5</accession>
<comment type="caution">
    <text evidence="1">The sequence shown here is derived from an EMBL/GenBank/DDBJ whole genome shotgun (WGS) entry which is preliminary data.</text>
</comment>
<organism evidence="1 2">
    <name type="scientific">Collybia nuda</name>
    <dbReference type="NCBI Taxonomy" id="64659"/>
    <lineage>
        <taxon>Eukaryota</taxon>
        <taxon>Fungi</taxon>
        <taxon>Dikarya</taxon>
        <taxon>Basidiomycota</taxon>
        <taxon>Agaricomycotina</taxon>
        <taxon>Agaricomycetes</taxon>
        <taxon>Agaricomycetidae</taxon>
        <taxon>Agaricales</taxon>
        <taxon>Tricholomatineae</taxon>
        <taxon>Clitocybaceae</taxon>
        <taxon>Collybia</taxon>
    </lineage>
</organism>
<dbReference type="AlphaFoldDB" id="A0A9P5YCY5"/>
<evidence type="ECO:0000313" key="2">
    <source>
        <dbReference type="Proteomes" id="UP000807353"/>
    </source>
</evidence>
<sequence length="64" mass="7132">MTGLDIKDLVQCRAIMGTVLDILSISQHPIQDNNRTSRLINSGPILCCLQTPFSYHLLKHLTSP</sequence>
<evidence type="ECO:0000313" key="1">
    <source>
        <dbReference type="EMBL" id="KAF9467762.1"/>
    </source>
</evidence>
<gene>
    <name evidence="1" type="ORF">BDZ94DRAFT_1247626</name>
</gene>
<name>A0A9P5YCY5_9AGAR</name>
<reference evidence="1" key="1">
    <citation type="submission" date="2020-11" db="EMBL/GenBank/DDBJ databases">
        <authorList>
            <consortium name="DOE Joint Genome Institute"/>
            <person name="Ahrendt S."/>
            <person name="Riley R."/>
            <person name="Andreopoulos W."/>
            <person name="Labutti K."/>
            <person name="Pangilinan J."/>
            <person name="Ruiz-Duenas F.J."/>
            <person name="Barrasa J.M."/>
            <person name="Sanchez-Garcia M."/>
            <person name="Camarero S."/>
            <person name="Miyauchi S."/>
            <person name="Serrano A."/>
            <person name="Linde D."/>
            <person name="Babiker R."/>
            <person name="Drula E."/>
            <person name="Ayuso-Fernandez I."/>
            <person name="Pacheco R."/>
            <person name="Padilla G."/>
            <person name="Ferreira P."/>
            <person name="Barriuso J."/>
            <person name="Kellner H."/>
            <person name="Castanera R."/>
            <person name="Alfaro M."/>
            <person name="Ramirez L."/>
            <person name="Pisabarro A.G."/>
            <person name="Kuo A."/>
            <person name="Tritt A."/>
            <person name="Lipzen A."/>
            <person name="He G."/>
            <person name="Yan M."/>
            <person name="Ng V."/>
            <person name="Cullen D."/>
            <person name="Martin F."/>
            <person name="Rosso M.-N."/>
            <person name="Henrissat B."/>
            <person name="Hibbett D."/>
            <person name="Martinez A.T."/>
            <person name="Grigoriev I.V."/>
        </authorList>
    </citation>
    <scope>NUCLEOTIDE SEQUENCE</scope>
    <source>
        <strain evidence="1">CBS 247.69</strain>
    </source>
</reference>
<dbReference type="EMBL" id="MU150235">
    <property type="protein sequence ID" value="KAF9467762.1"/>
    <property type="molecule type" value="Genomic_DNA"/>
</dbReference>
<protein>
    <submittedName>
        <fullName evidence="1">Uncharacterized protein</fullName>
    </submittedName>
</protein>
<proteinExistence type="predicted"/>
<keyword evidence="2" id="KW-1185">Reference proteome</keyword>